<dbReference type="AlphaFoldDB" id="A0A8J5NPL9"/>
<feature type="region of interest" description="Disordered" evidence="1">
    <location>
        <begin position="1"/>
        <end position="47"/>
    </location>
</feature>
<accession>A0A8J5NPL9</accession>
<proteinExistence type="predicted"/>
<feature type="region of interest" description="Disordered" evidence="1">
    <location>
        <begin position="195"/>
        <end position="277"/>
    </location>
</feature>
<name>A0A8J5NPL9_FUSOX</name>
<gene>
    <name evidence="2" type="ORF">Forpi1262_v017949</name>
</gene>
<evidence type="ECO:0000256" key="1">
    <source>
        <dbReference type="SAM" id="MobiDB-lite"/>
    </source>
</evidence>
<dbReference type="EMBL" id="JAELUR010000028">
    <property type="protein sequence ID" value="KAG7408910.1"/>
    <property type="molecule type" value="Genomic_DNA"/>
</dbReference>
<dbReference type="Proteomes" id="UP000693942">
    <property type="component" value="Unassembled WGS sequence"/>
</dbReference>
<feature type="compositionally biased region" description="Polar residues" evidence="1">
    <location>
        <begin position="233"/>
        <end position="244"/>
    </location>
</feature>
<comment type="caution">
    <text evidence="2">The sequence shown here is derived from an EMBL/GenBank/DDBJ whole genome shotgun (WGS) entry which is preliminary data.</text>
</comment>
<feature type="compositionally biased region" description="Acidic residues" evidence="1">
    <location>
        <begin position="245"/>
        <end position="255"/>
    </location>
</feature>
<evidence type="ECO:0000313" key="2">
    <source>
        <dbReference type="EMBL" id="KAG7408910.1"/>
    </source>
</evidence>
<evidence type="ECO:0000313" key="3">
    <source>
        <dbReference type="Proteomes" id="UP000693942"/>
    </source>
</evidence>
<sequence length="356" mass="41075">MTGKRAGKRAGKRTGKRAGKWTGKRAGKWTGKRAGKWTGKRAGKWTGKRAGKWTGKWTDKWTGKEEAMFHLPYPLQLPWIVDYLLHRPVVPVADRVYRSLEKFTWIPQITFWKRKSFDITVLVGLSCPDTRKIDLSVCEAIVNLYPDFKRYFTLISIFGRKNVRGKILSETITYAEKIHDGRIGFDELRDFKEAGPQTSRKHGRNDSEQTEIEFAERPLKMRPKPSHGHGGSISENDQRLTQSDYVEEEDDVEEEHNDKTNNNDGGNNKQSNKDPTGDVYELDKLSLIDLVFEPKLVTSIMLTIRPPNEDPTKASFLTIWAERELGDELAKKHVLEEVWLLPRRCSKPRQEKEGYF</sequence>
<protein>
    <submittedName>
        <fullName evidence="2">Uncharacterized protein</fullName>
    </submittedName>
</protein>
<reference evidence="2" key="1">
    <citation type="submission" date="2021-04" db="EMBL/GenBank/DDBJ databases">
        <title>First draft genome resource for Brassicaceae pathogens Fusarium oxysporum f. sp. raphani and Fusarium oxysporum f. sp. rapae.</title>
        <authorList>
            <person name="Asai S."/>
        </authorList>
    </citation>
    <scope>NUCLEOTIDE SEQUENCE</scope>
    <source>
        <strain evidence="2">Tf1262</strain>
    </source>
</reference>
<organism evidence="2 3">
    <name type="scientific">Fusarium oxysporum f. sp. raphani</name>
    <dbReference type="NCBI Taxonomy" id="96318"/>
    <lineage>
        <taxon>Eukaryota</taxon>
        <taxon>Fungi</taxon>
        <taxon>Dikarya</taxon>
        <taxon>Ascomycota</taxon>
        <taxon>Pezizomycotina</taxon>
        <taxon>Sordariomycetes</taxon>
        <taxon>Hypocreomycetidae</taxon>
        <taxon>Hypocreales</taxon>
        <taxon>Nectriaceae</taxon>
        <taxon>Fusarium</taxon>
        <taxon>Fusarium oxysporum species complex</taxon>
    </lineage>
</organism>